<keyword evidence="1" id="KW-0812">Transmembrane</keyword>
<keyword evidence="1" id="KW-0472">Membrane</keyword>
<protein>
    <submittedName>
        <fullName evidence="2">Uncharacterized protein</fullName>
    </submittedName>
</protein>
<comment type="caution">
    <text evidence="2">The sequence shown here is derived from an EMBL/GenBank/DDBJ whole genome shotgun (WGS) entry which is preliminary data.</text>
</comment>
<dbReference type="EMBL" id="JAKRVX010000002">
    <property type="protein sequence ID" value="MCL9816455.1"/>
    <property type="molecule type" value="Genomic_DNA"/>
</dbReference>
<reference evidence="2" key="2">
    <citation type="submission" date="2022-02" db="EMBL/GenBank/DDBJ databases">
        <authorList>
            <person name="Elcheninov A.G."/>
            <person name="Sorokin D.Y."/>
            <person name="Kublanov I.V."/>
        </authorList>
    </citation>
    <scope>NUCLEOTIDE SEQUENCE</scope>
    <source>
        <strain evidence="2">AArc-St2</strain>
    </source>
</reference>
<dbReference type="RefSeq" id="WP_250583402.1">
    <property type="nucleotide sequence ID" value="NZ_JAKRVX010000002.1"/>
</dbReference>
<sequence length="75" mass="8288">MVPLGFGTPLGFELLILISLIVLIVPFVLAYWVYNDAQTRGNDNAALWALVVGALTFLTFFGGILALVVYIWDRD</sequence>
<accession>A0AAE3FWY7</accession>
<organism evidence="2 3">
    <name type="scientific">Natronocalculus amylovorans</name>
    <dbReference type="NCBI Taxonomy" id="2917812"/>
    <lineage>
        <taxon>Archaea</taxon>
        <taxon>Methanobacteriati</taxon>
        <taxon>Methanobacteriota</taxon>
        <taxon>Stenosarchaea group</taxon>
        <taxon>Halobacteria</taxon>
        <taxon>Halobacteriales</taxon>
        <taxon>Haloferacaceae</taxon>
        <taxon>Natronocalculus</taxon>
    </lineage>
</organism>
<proteinExistence type="predicted"/>
<evidence type="ECO:0000313" key="3">
    <source>
        <dbReference type="Proteomes" id="UP001203207"/>
    </source>
</evidence>
<dbReference type="Proteomes" id="UP001203207">
    <property type="component" value="Unassembled WGS sequence"/>
</dbReference>
<evidence type="ECO:0000313" key="2">
    <source>
        <dbReference type="EMBL" id="MCL9816455.1"/>
    </source>
</evidence>
<keyword evidence="1" id="KW-1133">Transmembrane helix</keyword>
<keyword evidence="3" id="KW-1185">Reference proteome</keyword>
<name>A0AAE3FWY7_9EURY</name>
<gene>
    <name evidence="2" type="ORF">AArcSt2_05795</name>
</gene>
<feature type="transmembrane region" description="Helical" evidence="1">
    <location>
        <begin position="46"/>
        <end position="72"/>
    </location>
</feature>
<evidence type="ECO:0000256" key="1">
    <source>
        <dbReference type="SAM" id="Phobius"/>
    </source>
</evidence>
<dbReference type="AlphaFoldDB" id="A0AAE3FWY7"/>
<reference evidence="2" key="1">
    <citation type="journal article" date="2022" name="Syst. Appl. Microbiol.">
        <title>Natronocalculus amylovorans gen. nov., sp. nov., and Natranaeroarchaeum aerophilus sp. nov., dominant culturable amylolytic natronoarchaea from hypersaline soda lakes in southwestern Siberia.</title>
        <authorList>
            <person name="Sorokin D.Y."/>
            <person name="Elcheninov A.G."/>
            <person name="Khizhniak T.V."/>
            <person name="Koenen M."/>
            <person name="Bale N.J."/>
            <person name="Damste J.S.S."/>
            <person name="Kublanov I.V."/>
        </authorList>
    </citation>
    <scope>NUCLEOTIDE SEQUENCE</scope>
    <source>
        <strain evidence="2">AArc-St2</strain>
    </source>
</reference>
<feature type="transmembrane region" description="Helical" evidence="1">
    <location>
        <begin position="12"/>
        <end position="34"/>
    </location>
</feature>